<sequence>MAESHAADRIRLRHGSGRLQVLLDGHCLADSTDVIELHETGYPVRYYFPRAGVEMGLLTPTATRTHCPLKGEAEYFGARTGPAVLADVAWSYPAPLPAMAPIAGRLAFDGERVQIVTA</sequence>
<dbReference type="EMBL" id="MN079240">
    <property type="protein sequence ID" value="QEA07386.1"/>
    <property type="molecule type" value="Genomic_DNA"/>
</dbReference>
<gene>
    <name evidence="2" type="ORF">KBTEX_03736</name>
</gene>
<feature type="domain" description="DUF427" evidence="1">
    <location>
        <begin position="20"/>
        <end position="109"/>
    </location>
</feature>
<dbReference type="InterPro" id="IPR038694">
    <property type="entry name" value="DUF427_sf"/>
</dbReference>
<evidence type="ECO:0000313" key="2">
    <source>
        <dbReference type="EMBL" id="QEA07386.1"/>
    </source>
</evidence>
<proteinExistence type="predicted"/>
<dbReference type="PANTHER" id="PTHR34310">
    <property type="entry name" value="DUF427 DOMAIN PROTEIN (AFU_ORTHOLOGUE AFUA_3G02220)"/>
    <property type="match status" value="1"/>
</dbReference>
<name>A0A5B8RFM6_9ZZZZ</name>
<dbReference type="AlphaFoldDB" id="A0A5B8RFM6"/>
<dbReference type="PANTHER" id="PTHR34310:SF8">
    <property type="entry name" value="CONSERVED PROTEIN"/>
    <property type="match status" value="1"/>
</dbReference>
<protein>
    <recommendedName>
        <fullName evidence="1">DUF427 domain-containing protein</fullName>
    </recommendedName>
</protein>
<evidence type="ECO:0000259" key="1">
    <source>
        <dbReference type="Pfam" id="PF04248"/>
    </source>
</evidence>
<dbReference type="Gene3D" id="2.170.150.40">
    <property type="entry name" value="Domain of unknown function (DUF427)"/>
    <property type="match status" value="1"/>
</dbReference>
<accession>A0A5B8RFM6</accession>
<dbReference type="InterPro" id="IPR007361">
    <property type="entry name" value="DUF427"/>
</dbReference>
<reference evidence="2" key="1">
    <citation type="submission" date="2019-06" db="EMBL/GenBank/DDBJ databases">
        <authorList>
            <person name="Murdoch R.W."/>
            <person name="Fathepure B."/>
        </authorList>
    </citation>
    <scope>NUCLEOTIDE SEQUENCE</scope>
</reference>
<organism evidence="2">
    <name type="scientific">uncultured organism</name>
    <dbReference type="NCBI Taxonomy" id="155900"/>
    <lineage>
        <taxon>unclassified sequences</taxon>
        <taxon>environmental samples</taxon>
    </lineage>
</organism>
<dbReference type="Pfam" id="PF04248">
    <property type="entry name" value="NTP_transf_9"/>
    <property type="match status" value="1"/>
</dbReference>